<dbReference type="Pfam" id="PF01120">
    <property type="entry name" value="Alpha_L_fucos"/>
    <property type="match status" value="1"/>
</dbReference>
<dbReference type="InterPro" id="IPR017853">
    <property type="entry name" value="GH"/>
</dbReference>
<feature type="domain" description="Glycoside hydrolase family 29 N-terminal" evidence="6">
    <location>
        <begin position="15"/>
        <end position="78"/>
    </location>
</feature>
<evidence type="ECO:0000256" key="3">
    <source>
        <dbReference type="ARBA" id="ARBA00022729"/>
    </source>
</evidence>
<organism evidence="7">
    <name type="scientific">marine sediment metagenome</name>
    <dbReference type="NCBI Taxonomy" id="412755"/>
    <lineage>
        <taxon>unclassified sequences</taxon>
        <taxon>metagenomes</taxon>
        <taxon>ecological metagenomes</taxon>
    </lineage>
</organism>
<dbReference type="PANTHER" id="PTHR10030">
    <property type="entry name" value="ALPHA-L-FUCOSIDASE"/>
    <property type="match status" value="1"/>
</dbReference>
<dbReference type="GO" id="GO:0005764">
    <property type="term" value="C:lysosome"/>
    <property type="evidence" value="ECO:0007669"/>
    <property type="project" value="TreeGrafter"/>
</dbReference>
<name>X1B0S5_9ZZZZ</name>
<dbReference type="SUPFAM" id="SSF51445">
    <property type="entry name" value="(Trans)glycosidases"/>
    <property type="match status" value="1"/>
</dbReference>
<feature type="non-terminal residue" evidence="7">
    <location>
        <position position="84"/>
    </location>
</feature>
<evidence type="ECO:0000256" key="5">
    <source>
        <dbReference type="ARBA" id="ARBA00023295"/>
    </source>
</evidence>
<keyword evidence="4" id="KW-0378">Hydrolase</keyword>
<dbReference type="EMBL" id="BART01013216">
    <property type="protein sequence ID" value="GAG89339.1"/>
    <property type="molecule type" value="Genomic_DNA"/>
</dbReference>
<reference evidence="7" key="1">
    <citation type="journal article" date="2014" name="Front. Microbiol.">
        <title>High frequency of phylogenetically diverse reductive dehalogenase-homologous genes in deep subseafloor sedimentary metagenomes.</title>
        <authorList>
            <person name="Kawai M."/>
            <person name="Futagami T."/>
            <person name="Toyoda A."/>
            <person name="Takaki Y."/>
            <person name="Nishi S."/>
            <person name="Hori S."/>
            <person name="Arai W."/>
            <person name="Tsubouchi T."/>
            <person name="Morono Y."/>
            <person name="Uchiyama I."/>
            <person name="Ito T."/>
            <person name="Fujiyama A."/>
            <person name="Inagaki F."/>
            <person name="Takami H."/>
        </authorList>
    </citation>
    <scope>NUCLEOTIDE SEQUENCE</scope>
    <source>
        <strain evidence="7">Expedition CK06-06</strain>
    </source>
</reference>
<evidence type="ECO:0000256" key="4">
    <source>
        <dbReference type="ARBA" id="ARBA00022801"/>
    </source>
</evidence>
<keyword evidence="5" id="KW-0326">Glycosidase</keyword>
<comment type="caution">
    <text evidence="7">The sequence shown here is derived from an EMBL/GenBank/DDBJ whole genome shotgun (WGS) entry which is preliminary data.</text>
</comment>
<sequence>MRISLVILMLSLQIAVANAQNYKNTWASLDTRPIPTWFEDAKFGIFIHWGVYSVPAWRKLEPGLYASYAEWYYAKVMYNSSNGG</sequence>
<evidence type="ECO:0000256" key="2">
    <source>
        <dbReference type="ARBA" id="ARBA00012662"/>
    </source>
</evidence>
<dbReference type="InterPro" id="IPR057739">
    <property type="entry name" value="Glyco_hydro_29_N"/>
</dbReference>
<accession>X1B0S5</accession>
<comment type="similarity">
    <text evidence="1">Belongs to the glycosyl hydrolase 29 family.</text>
</comment>
<dbReference type="GO" id="GO:0006004">
    <property type="term" value="P:fucose metabolic process"/>
    <property type="evidence" value="ECO:0007669"/>
    <property type="project" value="TreeGrafter"/>
</dbReference>
<evidence type="ECO:0000313" key="7">
    <source>
        <dbReference type="EMBL" id="GAG89339.1"/>
    </source>
</evidence>
<gene>
    <name evidence="7" type="ORF">S01H4_27157</name>
</gene>
<dbReference type="Gene3D" id="3.20.20.80">
    <property type="entry name" value="Glycosidases"/>
    <property type="match status" value="1"/>
</dbReference>
<dbReference type="InterPro" id="IPR000933">
    <property type="entry name" value="Glyco_hydro_29"/>
</dbReference>
<dbReference type="GO" id="GO:0016139">
    <property type="term" value="P:glycoside catabolic process"/>
    <property type="evidence" value="ECO:0007669"/>
    <property type="project" value="TreeGrafter"/>
</dbReference>
<evidence type="ECO:0000256" key="1">
    <source>
        <dbReference type="ARBA" id="ARBA00007951"/>
    </source>
</evidence>
<dbReference type="EC" id="3.2.1.51" evidence="2"/>
<dbReference type="AlphaFoldDB" id="X1B0S5"/>
<evidence type="ECO:0000259" key="6">
    <source>
        <dbReference type="Pfam" id="PF01120"/>
    </source>
</evidence>
<dbReference type="GO" id="GO:0004560">
    <property type="term" value="F:alpha-L-fucosidase activity"/>
    <property type="evidence" value="ECO:0007669"/>
    <property type="project" value="InterPro"/>
</dbReference>
<protein>
    <recommendedName>
        <fullName evidence="2">alpha-L-fucosidase</fullName>
        <ecNumber evidence="2">3.2.1.51</ecNumber>
    </recommendedName>
</protein>
<proteinExistence type="inferred from homology"/>
<dbReference type="PANTHER" id="PTHR10030:SF37">
    <property type="entry name" value="ALPHA-L-FUCOSIDASE-RELATED"/>
    <property type="match status" value="1"/>
</dbReference>
<keyword evidence="3" id="KW-0732">Signal</keyword>